<dbReference type="InterPro" id="IPR022617">
    <property type="entry name" value="Rad60/SUMO-like_dom"/>
</dbReference>
<dbReference type="Gene3D" id="3.10.20.90">
    <property type="entry name" value="Phosphatidylinositol 3-kinase Catalytic Subunit, Chain A, domain 1"/>
    <property type="match status" value="1"/>
</dbReference>
<dbReference type="PANTHER" id="PTHR33159:SF93">
    <property type="entry name" value="PROTEIN NOI4"/>
    <property type="match status" value="1"/>
</dbReference>
<dbReference type="InterPro" id="IPR000626">
    <property type="entry name" value="Ubiquitin-like_dom"/>
</dbReference>
<dbReference type="InterPro" id="IPR008700">
    <property type="entry name" value="TypeIII_avirulence_cleave"/>
</dbReference>
<dbReference type="InterPro" id="IPR040387">
    <property type="entry name" value="RIN4/NOI4"/>
</dbReference>
<organism evidence="3">
    <name type="scientific">Brassica napus</name>
    <name type="common">Rape</name>
    <dbReference type="NCBI Taxonomy" id="3708"/>
    <lineage>
        <taxon>Eukaryota</taxon>
        <taxon>Viridiplantae</taxon>
        <taxon>Streptophyta</taxon>
        <taxon>Embryophyta</taxon>
        <taxon>Tracheophyta</taxon>
        <taxon>Spermatophyta</taxon>
        <taxon>Magnoliopsida</taxon>
        <taxon>eudicotyledons</taxon>
        <taxon>Gunneridae</taxon>
        <taxon>Pentapetalae</taxon>
        <taxon>rosids</taxon>
        <taxon>malvids</taxon>
        <taxon>Brassicales</taxon>
        <taxon>Brassicaceae</taxon>
        <taxon>Brassiceae</taxon>
        <taxon>Brassica</taxon>
    </lineage>
</organism>
<dbReference type="Pfam" id="PF05627">
    <property type="entry name" value="AvrRpt-cleavage"/>
    <property type="match status" value="1"/>
</dbReference>
<accession>A0A816JD15</accession>
<dbReference type="PANTHER" id="PTHR33159">
    <property type="entry name" value="RPM1-INTERACTING PROTEIN 4 (RIN4) FAMILY PROTEIN"/>
    <property type="match status" value="1"/>
</dbReference>
<gene>
    <name evidence="3" type="ORF">DARMORV10_C09P46830.1</name>
</gene>
<proteinExistence type="predicted"/>
<evidence type="ECO:0000259" key="2">
    <source>
        <dbReference type="PROSITE" id="PS50053"/>
    </source>
</evidence>
<dbReference type="AlphaFoldDB" id="A0A816JD15"/>
<protein>
    <submittedName>
        <fullName evidence="3">(rape) hypothetical protein</fullName>
    </submittedName>
</protein>
<feature type="region of interest" description="Disordered" evidence="1">
    <location>
        <begin position="26"/>
        <end position="71"/>
    </location>
</feature>
<feature type="domain" description="Ubiquitin-like" evidence="2">
    <location>
        <begin position="83"/>
        <end position="137"/>
    </location>
</feature>
<reference evidence="3" key="1">
    <citation type="submission" date="2021-01" db="EMBL/GenBank/DDBJ databases">
        <authorList>
            <consortium name="Genoscope - CEA"/>
            <person name="William W."/>
        </authorList>
    </citation>
    <scope>NUCLEOTIDE SEQUENCE</scope>
</reference>
<dbReference type="EMBL" id="HG994373">
    <property type="protein sequence ID" value="CAF1762623.1"/>
    <property type="molecule type" value="Genomic_DNA"/>
</dbReference>
<dbReference type="Pfam" id="PF11976">
    <property type="entry name" value="Rad60-SLD"/>
    <property type="match status" value="1"/>
</dbReference>
<dbReference type="InterPro" id="IPR029071">
    <property type="entry name" value="Ubiquitin-like_domsf"/>
</dbReference>
<dbReference type="PROSITE" id="PS50053">
    <property type="entry name" value="UBIQUITIN_2"/>
    <property type="match status" value="1"/>
</dbReference>
<evidence type="ECO:0000256" key="1">
    <source>
        <dbReference type="SAM" id="MobiDB-lite"/>
    </source>
</evidence>
<sequence>MEQDKGRPLPKFGEWDVNDPASAEGFTVIFNKARDEKKTGGKPGSPGKSSDGHAKSGGGGGGDPSKPHPDDVDVYFRIKRDVELRKMMEAFSHKVGKQMSAFVFLFDGIRIKPNQTPKELDLEEGDEIDALVHQTGGGLSFCALSELSYSNLFFFPFPFVLIDVETRDIFLFSDQTCFIFGLGRLLSPRANHSFRLFSLFSWRGFGIPSLGFHLPSQKTRKIRYESVSIVASEAVEKLHHFFRLASFDY</sequence>
<dbReference type="Proteomes" id="UP001295469">
    <property type="component" value="Chromosome C09"/>
</dbReference>
<evidence type="ECO:0000313" key="3">
    <source>
        <dbReference type="EMBL" id="CAF1762623.1"/>
    </source>
</evidence>
<dbReference type="SUPFAM" id="SSF54236">
    <property type="entry name" value="Ubiquitin-like"/>
    <property type="match status" value="1"/>
</dbReference>
<name>A0A816JD15_BRANA</name>